<reference evidence="5 6" key="2">
    <citation type="submission" date="2020-03" db="EMBL/GenBank/DDBJ databases">
        <authorList>
            <person name="Ichikawa N."/>
            <person name="Kimura A."/>
            <person name="Kitahashi Y."/>
            <person name="Uohara A."/>
        </authorList>
    </citation>
    <scope>NUCLEOTIDE SEQUENCE [LARGE SCALE GENOMIC DNA]</scope>
    <source>
        <strain evidence="5 6">NBRC 108638</strain>
    </source>
</reference>
<dbReference type="AlphaFoldDB" id="A0A6V8LD31"/>
<dbReference type="Pfam" id="PF00512">
    <property type="entry name" value="HisKA"/>
    <property type="match status" value="1"/>
</dbReference>
<dbReference type="Gene3D" id="1.10.287.130">
    <property type="match status" value="1"/>
</dbReference>
<accession>A0A6V8LD31</accession>
<proteinExistence type="predicted"/>
<keyword evidence="6" id="KW-1185">Reference proteome</keyword>
<dbReference type="GO" id="GO:0000155">
    <property type="term" value="F:phosphorelay sensor kinase activity"/>
    <property type="evidence" value="ECO:0007669"/>
    <property type="project" value="InterPro"/>
</dbReference>
<evidence type="ECO:0000313" key="6">
    <source>
        <dbReference type="Proteomes" id="UP000482960"/>
    </source>
</evidence>
<evidence type="ECO:0000259" key="4">
    <source>
        <dbReference type="Pfam" id="PF00512"/>
    </source>
</evidence>
<dbReference type="CDD" id="cd00082">
    <property type="entry name" value="HisKA"/>
    <property type="match status" value="1"/>
</dbReference>
<evidence type="ECO:0000313" key="5">
    <source>
        <dbReference type="EMBL" id="GFJ95132.1"/>
    </source>
</evidence>
<comment type="caution">
    <text evidence="5">The sequence shown here is derived from an EMBL/GenBank/DDBJ whole genome shotgun (WGS) entry which is preliminary data.</text>
</comment>
<dbReference type="EMBL" id="BLPG01000001">
    <property type="protein sequence ID" value="GFJ95132.1"/>
    <property type="molecule type" value="Genomic_DNA"/>
</dbReference>
<dbReference type="GO" id="GO:0005886">
    <property type="term" value="C:plasma membrane"/>
    <property type="evidence" value="ECO:0007669"/>
    <property type="project" value="UniProtKB-SubCell"/>
</dbReference>
<feature type="domain" description="Signal transduction histidine kinase dimerisation/phosphoacceptor" evidence="4">
    <location>
        <begin position="68"/>
        <end position="92"/>
    </location>
</feature>
<evidence type="ECO:0000256" key="1">
    <source>
        <dbReference type="ARBA" id="ARBA00000085"/>
    </source>
</evidence>
<dbReference type="SUPFAM" id="SSF47384">
    <property type="entry name" value="Homodimeric domain of signal transducing histidine kinase"/>
    <property type="match status" value="1"/>
</dbReference>
<evidence type="ECO:0000256" key="3">
    <source>
        <dbReference type="ARBA" id="ARBA00012438"/>
    </source>
</evidence>
<dbReference type="Proteomes" id="UP000482960">
    <property type="component" value="Unassembled WGS sequence"/>
</dbReference>
<sequence>MTQTIPYARPLLHEFANEFSVLYGTAELFAAVPGLSEQQHRDVAVMLDALRNLAALLERVEPEPDPYRLTAELVHELRTPLHALLGFAEMLLVGEARGTACSAS</sequence>
<organism evidence="5 6">
    <name type="scientific">Phytohabitans rumicis</name>
    <dbReference type="NCBI Taxonomy" id="1076125"/>
    <lineage>
        <taxon>Bacteria</taxon>
        <taxon>Bacillati</taxon>
        <taxon>Actinomycetota</taxon>
        <taxon>Actinomycetes</taxon>
        <taxon>Micromonosporales</taxon>
        <taxon>Micromonosporaceae</taxon>
    </lineage>
</organism>
<reference evidence="5 6" key="1">
    <citation type="submission" date="2020-03" db="EMBL/GenBank/DDBJ databases">
        <title>Whole genome shotgun sequence of Phytohabitans rumicis NBRC 108638.</title>
        <authorList>
            <person name="Komaki H."/>
            <person name="Tamura T."/>
        </authorList>
    </citation>
    <scope>NUCLEOTIDE SEQUENCE [LARGE SCALE GENOMIC DNA]</scope>
    <source>
        <strain evidence="5 6">NBRC 108638</strain>
    </source>
</reference>
<dbReference type="RefSeq" id="WP_173082569.1">
    <property type="nucleotide sequence ID" value="NZ_BLPG01000001.1"/>
</dbReference>
<protein>
    <recommendedName>
        <fullName evidence="3">histidine kinase</fullName>
        <ecNumber evidence="3">2.7.13.3</ecNumber>
    </recommendedName>
</protein>
<comment type="catalytic activity">
    <reaction evidence="1">
        <text>ATP + protein L-histidine = ADP + protein N-phospho-L-histidine.</text>
        <dbReference type="EC" id="2.7.13.3"/>
    </reaction>
</comment>
<dbReference type="InterPro" id="IPR036097">
    <property type="entry name" value="HisK_dim/P_sf"/>
</dbReference>
<name>A0A6V8LD31_9ACTN</name>
<dbReference type="EC" id="2.7.13.3" evidence="3"/>
<dbReference type="InterPro" id="IPR003661">
    <property type="entry name" value="HisK_dim/P_dom"/>
</dbReference>
<evidence type="ECO:0000256" key="2">
    <source>
        <dbReference type="ARBA" id="ARBA00004236"/>
    </source>
</evidence>
<gene>
    <name evidence="5" type="ORF">Prum_087740</name>
</gene>
<comment type="subcellular location">
    <subcellularLocation>
        <location evidence="2">Cell membrane</location>
    </subcellularLocation>
</comment>